<gene>
    <name evidence="2" type="ORF">SAMEA3545359_00945</name>
</gene>
<dbReference type="PROSITE" id="PS51464">
    <property type="entry name" value="SIS"/>
    <property type="match status" value="1"/>
</dbReference>
<dbReference type="SUPFAM" id="SSF53697">
    <property type="entry name" value="SIS domain"/>
    <property type="match status" value="1"/>
</dbReference>
<dbReference type="AlphaFoldDB" id="A0A1C6HN45"/>
<dbReference type="Gene3D" id="3.40.50.10490">
    <property type="entry name" value="Glucose-6-phosphate isomerase like protein, domain 1"/>
    <property type="match status" value="2"/>
</dbReference>
<keyword evidence="2" id="KW-0032">Aminotransferase</keyword>
<dbReference type="GO" id="GO:0008483">
    <property type="term" value="F:transaminase activity"/>
    <property type="evidence" value="ECO:0007669"/>
    <property type="project" value="UniProtKB-KW"/>
</dbReference>
<dbReference type="GO" id="GO:1901135">
    <property type="term" value="P:carbohydrate derivative metabolic process"/>
    <property type="evidence" value="ECO:0007669"/>
    <property type="project" value="InterPro"/>
</dbReference>
<evidence type="ECO:0000259" key="1">
    <source>
        <dbReference type="PROSITE" id="PS51464"/>
    </source>
</evidence>
<dbReference type="InterPro" id="IPR001347">
    <property type="entry name" value="SIS_dom"/>
</dbReference>
<dbReference type="Pfam" id="PF01380">
    <property type="entry name" value="SIS"/>
    <property type="match status" value="1"/>
</dbReference>
<reference evidence="2" key="1">
    <citation type="submission" date="2015-09" db="EMBL/GenBank/DDBJ databases">
        <authorList>
            <consortium name="Pathogen Informatics"/>
        </authorList>
    </citation>
    <scope>NUCLEOTIDE SEQUENCE</scope>
    <source>
        <strain evidence="2">2789STDY5834896</strain>
    </source>
</reference>
<proteinExistence type="predicted"/>
<name>A0A1C6HN45_9FIRM</name>
<evidence type="ECO:0000313" key="2">
    <source>
        <dbReference type="EMBL" id="SCJ59036.1"/>
    </source>
</evidence>
<sequence>MNAQDITSASAAALPPLIRHYSTVTAALLPALCRQIENLFPGDCLKNTGHILLVGSGEDYAAALAGRSVFSSLSSYPAEWVEALTPTALRHFIEREKLQLGSAFVIAIDCAGDDGQLPHAVREAQSTGAKVLLLTARADCPAAALCDWLLSLPAAGAPLLPETEHFFVSYLALLLLGRAMGLASGKLCDKKAGKLLDEIADHIDTVSQQAEDLCARARQVAESCADAADIDIIASGRDYPAGYLARMLCYRRLGQVVTLEESEDWLHVNMLALDPHRFLTLFFVSGANSSMDRTLRTIAFAKELGRQVVTVTDMDDHDPLALALPASRYSWVTPLSQLIPAALLVEMLRLSRPF</sequence>
<protein>
    <submittedName>
        <fullName evidence="2">Glucosamine--fructose-6-phosphate aminotransferase</fullName>
    </submittedName>
</protein>
<dbReference type="GO" id="GO:0097367">
    <property type="term" value="F:carbohydrate derivative binding"/>
    <property type="evidence" value="ECO:0007669"/>
    <property type="project" value="InterPro"/>
</dbReference>
<organism evidence="2">
    <name type="scientific">uncultured Anaerotruncus sp</name>
    <dbReference type="NCBI Taxonomy" id="905011"/>
    <lineage>
        <taxon>Bacteria</taxon>
        <taxon>Bacillati</taxon>
        <taxon>Bacillota</taxon>
        <taxon>Clostridia</taxon>
        <taxon>Eubacteriales</taxon>
        <taxon>Oscillospiraceae</taxon>
        <taxon>Anaerotruncus</taxon>
        <taxon>environmental samples</taxon>
    </lineage>
</organism>
<keyword evidence="2" id="KW-0808">Transferase</keyword>
<accession>A0A1C6HN45</accession>
<dbReference type="EMBL" id="FMHG01000001">
    <property type="protein sequence ID" value="SCJ59036.1"/>
    <property type="molecule type" value="Genomic_DNA"/>
</dbReference>
<feature type="domain" description="SIS" evidence="1">
    <location>
        <begin position="41"/>
        <end position="182"/>
    </location>
</feature>
<dbReference type="InterPro" id="IPR046348">
    <property type="entry name" value="SIS_dom_sf"/>
</dbReference>